<evidence type="ECO:0000256" key="1">
    <source>
        <dbReference type="SAM" id="MobiDB-lite"/>
    </source>
</evidence>
<comment type="caution">
    <text evidence="2">The sequence shown here is derived from an EMBL/GenBank/DDBJ whole genome shotgun (WGS) entry which is preliminary data.</text>
</comment>
<gene>
    <name evidence="2" type="ORF">C4D60_Mb01t07760</name>
</gene>
<dbReference type="Proteomes" id="UP000317650">
    <property type="component" value="Chromosome 1"/>
</dbReference>
<name>A0A4S8JKW6_MUSBA</name>
<dbReference type="EMBL" id="PYDT01000004">
    <property type="protein sequence ID" value="THU62690.1"/>
    <property type="molecule type" value="Genomic_DNA"/>
</dbReference>
<dbReference type="AlphaFoldDB" id="A0A4S8JKW6"/>
<evidence type="ECO:0000313" key="2">
    <source>
        <dbReference type="EMBL" id="THU62690.1"/>
    </source>
</evidence>
<protein>
    <submittedName>
        <fullName evidence="2">Uncharacterized protein</fullName>
    </submittedName>
</protein>
<feature type="region of interest" description="Disordered" evidence="1">
    <location>
        <begin position="75"/>
        <end position="98"/>
    </location>
</feature>
<keyword evidence="3" id="KW-1185">Reference proteome</keyword>
<reference evidence="2 3" key="1">
    <citation type="journal article" date="2019" name="Nat. Plants">
        <title>Genome sequencing of Musa balbisiana reveals subgenome evolution and function divergence in polyploid bananas.</title>
        <authorList>
            <person name="Yao X."/>
        </authorList>
    </citation>
    <scope>NUCLEOTIDE SEQUENCE [LARGE SCALE GENOMIC DNA]</scope>
    <source>
        <strain evidence="3">cv. DH-PKW</strain>
        <tissue evidence="2">Leaves</tissue>
    </source>
</reference>
<proteinExistence type="predicted"/>
<organism evidence="2 3">
    <name type="scientific">Musa balbisiana</name>
    <name type="common">Banana</name>
    <dbReference type="NCBI Taxonomy" id="52838"/>
    <lineage>
        <taxon>Eukaryota</taxon>
        <taxon>Viridiplantae</taxon>
        <taxon>Streptophyta</taxon>
        <taxon>Embryophyta</taxon>
        <taxon>Tracheophyta</taxon>
        <taxon>Spermatophyta</taxon>
        <taxon>Magnoliopsida</taxon>
        <taxon>Liliopsida</taxon>
        <taxon>Zingiberales</taxon>
        <taxon>Musaceae</taxon>
        <taxon>Musa</taxon>
    </lineage>
</organism>
<sequence>MRDAEFIRCHHQTPTLSPAHVQPSSALLPSTARHSLFLVALRSCRFRILNEVPSMPAPSSLQNCRQLQAWVADSHHHHHLPMASQSSTTVTGKRNPLK</sequence>
<feature type="compositionally biased region" description="Polar residues" evidence="1">
    <location>
        <begin position="83"/>
        <end position="92"/>
    </location>
</feature>
<evidence type="ECO:0000313" key="3">
    <source>
        <dbReference type="Proteomes" id="UP000317650"/>
    </source>
</evidence>
<accession>A0A4S8JKW6</accession>